<feature type="compositionally biased region" description="Basic and acidic residues" evidence="1">
    <location>
        <begin position="173"/>
        <end position="183"/>
    </location>
</feature>
<organism evidence="3 4">
    <name type="scientific">Symbiodinium natans</name>
    <dbReference type="NCBI Taxonomy" id="878477"/>
    <lineage>
        <taxon>Eukaryota</taxon>
        <taxon>Sar</taxon>
        <taxon>Alveolata</taxon>
        <taxon>Dinophyceae</taxon>
        <taxon>Suessiales</taxon>
        <taxon>Symbiodiniaceae</taxon>
        <taxon>Symbiodinium</taxon>
    </lineage>
</organism>
<feature type="compositionally biased region" description="Low complexity" evidence="1">
    <location>
        <begin position="187"/>
        <end position="201"/>
    </location>
</feature>
<feature type="compositionally biased region" description="Basic and acidic residues" evidence="1">
    <location>
        <begin position="245"/>
        <end position="260"/>
    </location>
</feature>
<evidence type="ECO:0000256" key="1">
    <source>
        <dbReference type="SAM" id="MobiDB-lite"/>
    </source>
</evidence>
<accession>A0A812U0S8</accession>
<dbReference type="EMBL" id="CAJNDS010002618">
    <property type="protein sequence ID" value="CAE7546709.1"/>
    <property type="molecule type" value="Genomic_DNA"/>
</dbReference>
<feature type="domain" description="Reverse transcriptase Ty1/copia-type" evidence="2">
    <location>
        <begin position="493"/>
        <end position="679"/>
    </location>
</feature>
<comment type="caution">
    <text evidence="3">The sequence shown here is derived from an EMBL/GenBank/DDBJ whole genome shotgun (WGS) entry which is preliminary data.</text>
</comment>
<proteinExistence type="predicted"/>
<reference evidence="3" key="1">
    <citation type="submission" date="2021-02" db="EMBL/GenBank/DDBJ databases">
        <authorList>
            <person name="Dougan E. K."/>
            <person name="Rhodes N."/>
            <person name="Thang M."/>
            <person name="Chan C."/>
        </authorList>
    </citation>
    <scope>NUCLEOTIDE SEQUENCE</scope>
</reference>
<feature type="region of interest" description="Disordered" evidence="1">
    <location>
        <begin position="166"/>
        <end position="206"/>
    </location>
</feature>
<dbReference type="OrthoDB" id="425619at2759"/>
<feature type="region of interest" description="Disordered" evidence="1">
    <location>
        <begin position="219"/>
        <end position="350"/>
    </location>
</feature>
<evidence type="ECO:0000313" key="4">
    <source>
        <dbReference type="Proteomes" id="UP000604046"/>
    </source>
</evidence>
<gene>
    <name evidence="3" type="ORF">SNAT2548_LOCUS30680</name>
</gene>
<evidence type="ECO:0000313" key="3">
    <source>
        <dbReference type="EMBL" id="CAE7546709.1"/>
    </source>
</evidence>
<name>A0A812U0S8_9DINO</name>
<sequence length="1288" mass="142346">MQAAVGRQPLPPGDALAEGRLGEIEAMGQPTFARLVAIRETARMAMLRLHFSRALRKAEAARSRNPTVADAPAVGDLVYYWREQKYNRRGGQDKRKLLLRKWHGPGLLVAFEGNNCYVTSRGTLTKVALEHVRRASPMEQIATGEWEAVLKEVVEAAERDQEWELVVPQDGSAEGREPTREQGPRFSSSASPAVSALPGSPDLDDANLLADQTAGLLEGAGLSSEPPAVSALHGDDSAPQSFRDQLQEAMRKARDQRGRDLPPVSPGELVRAAASEGGAGSRRPSTLLGQVASGGSSRAPGTPLLDVIRRAGANAEEHSPSEPFAEQPENLSGTKRPAEVEAETLRSQQGDQVPFDALTLEKELVLEAAQAKQGSVHPLVQLQAQVAMDKAAGEDLEANDHGTWDGRWPLPRRSEYEAFVKAGLKWPTGREALTVQAARKEYHWRSMTKEQRDAFREAAVEAWNVWTRNDAVETLSEEETARTLATLRQRGEMHKILTPRYVFTDKNDGLRTSSNPLPIKASARLVVPGYKDVTAFDLRKDAPTASRTSQHLLFSLGSSNFKKGWRTGTADVKSAFLKGERYVDGVRELYLQNMESRDGSPTLPVGSRLSRIVKGVFGLSDAPREWYLRLKKSVKQEKWTQSTMDAATFFLWSEGPNPELLGMMCCHVDDLLITGSAEAWASIGRLGEELGFGSVEKDSFVYCGKKVAQDLNTGVISVSMEAYVDNLSPIRVAASRRRDMDAALTPGEAKQLRALVGSLQWLVAQVRADMGFHLSVLQAETPSVGVMIKANALVKEFKATRDFMLKFRPMNLEGAGIVVVSDASLGNVTRGGAVGDKPLERVYSQSCYCVLLAERDLLQGSSGRFTLLDYRSHRLQRVCRSTFAAELLGVEEGFDIGQYCRGHWAEALGYDLAHKGVDCILDTIGLVVVTDAKDTFDKGNSDTPSYGSQKSLAFSIAWLRGMLAKPNVSLRWTETSNMFVDAGTKDMCGAHMRDTLMAGEWSYRYNAKYVKQTIKTKPKVRPGPEVVSGEEVSPTDPVMGFLQGFATKRGWHRKDGLAIQVAHGARSYRRPEPRFEADMYPLRTSYALFHDQQGRGSWRILERDVRYGRILRSLDKEAAVLITVFKTPKEKKINVKPQACLTRPRQNKRAPSLADVYFFLESLIRCQEPEGEYEFAITPGPDETVEEMLSFMKEEHSADWTDFGLLQSKGSQGNPWRRVWKESEWNQLGGSAMQTQNALPDPASFATLPKEECFDAAARNLLPGSKMDSHDSLDLKELSIYGFCVRGS</sequence>
<dbReference type="InterPro" id="IPR013103">
    <property type="entry name" value="RVT_2"/>
</dbReference>
<dbReference type="Pfam" id="PF07727">
    <property type="entry name" value="RVT_2"/>
    <property type="match status" value="1"/>
</dbReference>
<evidence type="ECO:0000259" key="2">
    <source>
        <dbReference type="Pfam" id="PF07727"/>
    </source>
</evidence>
<dbReference type="Proteomes" id="UP000604046">
    <property type="component" value="Unassembled WGS sequence"/>
</dbReference>
<protein>
    <recommendedName>
        <fullName evidence="2">Reverse transcriptase Ty1/copia-type domain-containing protein</fullName>
    </recommendedName>
</protein>
<keyword evidence="4" id="KW-1185">Reference proteome</keyword>
<feature type="compositionally biased region" description="Low complexity" evidence="1">
    <location>
        <begin position="271"/>
        <end position="285"/>
    </location>
</feature>